<evidence type="ECO:0000313" key="3">
    <source>
        <dbReference type="Proteomes" id="UP000315677"/>
    </source>
</evidence>
<name>A0A543D9X0_9PSEU</name>
<evidence type="ECO:0000256" key="1">
    <source>
        <dbReference type="SAM" id="MobiDB-lite"/>
    </source>
</evidence>
<accession>A0A543D9X0</accession>
<reference evidence="2 3" key="1">
    <citation type="submission" date="2019-06" db="EMBL/GenBank/DDBJ databases">
        <title>Sequencing the genomes of 1000 actinobacteria strains.</title>
        <authorList>
            <person name="Klenk H.-P."/>
        </authorList>
    </citation>
    <scope>NUCLEOTIDE SEQUENCE [LARGE SCALE GENOMIC DNA]</scope>
    <source>
        <strain evidence="2 3">DSM 45301</strain>
    </source>
</reference>
<evidence type="ECO:0000313" key="2">
    <source>
        <dbReference type="EMBL" id="TQM06122.1"/>
    </source>
</evidence>
<dbReference type="Proteomes" id="UP000315677">
    <property type="component" value="Unassembled WGS sequence"/>
</dbReference>
<dbReference type="EMBL" id="VFPA01000004">
    <property type="protein sequence ID" value="TQM06122.1"/>
    <property type="molecule type" value="Genomic_DNA"/>
</dbReference>
<sequence>MDDANFHLGCDSAVRISPEDLTGPFGYLFEWADHPDYPQVKVGSCELAGRPHRVLRDVRRCHSPHRRHQAVRADLARGRPIEPAVHRLRVAHPRRLQSREPERIAGAPGPEHPRSSAASRSHVLTRNEGLKPASGAVTVRAATAASGYPRSGPVMRVKAWWNSSVAGSMSCARPPARQPIDAADRAAITTTTSSVGSAGARSRSRSLRLRLGLSGSPRCTDTLMSTTRWRSSETAENVWVPRLGSAALRDGPSASGARQAITLLSAVNLARPAHCEDGWSFVLTISED</sequence>
<dbReference type="AlphaFoldDB" id="A0A543D9X0"/>
<organism evidence="2 3">
    <name type="scientific">Pseudonocardia kunmingensis</name>
    <dbReference type="NCBI Taxonomy" id="630975"/>
    <lineage>
        <taxon>Bacteria</taxon>
        <taxon>Bacillati</taxon>
        <taxon>Actinomycetota</taxon>
        <taxon>Actinomycetes</taxon>
        <taxon>Pseudonocardiales</taxon>
        <taxon>Pseudonocardiaceae</taxon>
        <taxon>Pseudonocardia</taxon>
    </lineage>
</organism>
<comment type="caution">
    <text evidence="2">The sequence shown here is derived from an EMBL/GenBank/DDBJ whole genome shotgun (WGS) entry which is preliminary data.</text>
</comment>
<protein>
    <submittedName>
        <fullName evidence="2">Uncharacterized protein</fullName>
    </submittedName>
</protein>
<keyword evidence="3" id="KW-1185">Reference proteome</keyword>
<feature type="region of interest" description="Disordered" evidence="1">
    <location>
        <begin position="92"/>
        <end position="122"/>
    </location>
</feature>
<gene>
    <name evidence="2" type="ORF">FB558_6366</name>
</gene>
<proteinExistence type="predicted"/>